<keyword evidence="6" id="KW-0256">Endoplasmic reticulum</keyword>
<evidence type="ECO:0000256" key="2">
    <source>
        <dbReference type="ARBA" id="ARBA00007891"/>
    </source>
</evidence>
<dbReference type="CDD" id="cd15860">
    <property type="entry name" value="SNARE_USE1"/>
    <property type="match status" value="1"/>
</dbReference>
<comment type="similarity">
    <text evidence="2">Belongs to the USE1 family.</text>
</comment>
<evidence type="ECO:0000256" key="4">
    <source>
        <dbReference type="ARBA" id="ARBA00022448"/>
    </source>
</evidence>
<evidence type="ECO:0000256" key="10">
    <source>
        <dbReference type="ARBA" id="ARBA00023136"/>
    </source>
</evidence>
<evidence type="ECO:0000256" key="13">
    <source>
        <dbReference type="SAM" id="Phobius"/>
    </source>
</evidence>
<keyword evidence="7" id="KW-0931">ER-Golgi transport</keyword>
<keyword evidence="4" id="KW-0813">Transport</keyword>
<dbReference type="EMBL" id="AK017484">
    <property type="protein sequence ID" value="BAB30767.1"/>
    <property type="molecule type" value="mRNA"/>
</dbReference>
<proteinExistence type="evidence at transcript level"/>
<keyword evidence="10 13" id="KW-0472">Membrane</keyword>
<dbReference type="PANTHER" id="PTHR13050:SF10">
    <property type="entry name" value="VESICLE TRANSPORT PROTEIN USE1"/>
    <property type="match status" value="1"/>
</dbReference>
<evidence type="ECO:0000313" key="14">
    <source>
        <dbReference type="EMBL" id="BAB30767.1"/>
    </source>
</evidence>
<dbReference type="PANTHER" id="PTHR13050">
    <property type="entry name" value="USE1-LIKE PROTEIN"/>
    <property type="match status" value="1"/>
</dbReference>
<dbReference type="AGR" id="MGI:1914273"/>
<dbReference type="GO" id="GO:0015031">
    <property type="term" value="P:protein transport"/>
    <property type="evidence" value="ECO:0007669"/>
    <property type="project" value="UniProtKB-KW"/>
</dbReference>
<reference evidence="14" key="1">
    <citation type="journal article" date="1999" name="Methods Enzymol.">
        <title>High-efficiency full-length cDNA cloning.</title>
        <authorList>
            <person name="Carninci P."/>
            <person name="Hayashizaki Y."/>
        </authorList>
    </citation>
    <scope>NUCLEOTIDE SEQUENCE</scope>
    <source>
        <strain evidence="14">C57BL/6J</strain>
        <tissue evidence="14">Whole body</tissue>
    </source>
</reference>
<dbReference type="MEROPS" id="M14.006"/>
<evidence type="ECO:0000313" key="15">
    <source>
        <dbReference type="MGI" id="MGI:1914273"/>
    </source>
</evidence>
<keyword evidence="8" id="KW-0653">Protein transport</keyword>
<evidence type="ECO:0000256" key="5">
    <source>
        <dbReference type="ARBA" id="ARBA00022692"/>
    </source>
</evidence>
<reference evidence="14" key="4">
    <citation type="submission" date="2000-07" db="EMBL/GenBank/DDBJ databases">
        <authorList>
            <person name="Adachi J."/>
            <person name="Aizawa K."/>
            <person name="Akahira S."/>
            <person name="Akimura T."/>
            <person name="Arai A."/>
            <person name="Aono H."/>
            <person name="Arakawa T."/>
            <person name="Bono H."/>
            <person name="Carninci P."/>
            <person name="Fukuda S."/>
            <person name="Fukunishi Y."/>
            <person name="Furuno M."/>
            <person name="Hanagaki T."/>
            <person name="Hara A."/>
            <person name="Hayatsu N."/>
            <person name="Hiramoto K."/>
            <person name="Hiraoka T."/>
            <person name="Hori F."/>
            <person name="Imotani K."/>
            <person name="Ishii Y."/>
            <person name="Itoh M."/>
            <person name="Izawa M."/>
            <person name="Kasukawa T."/>
            <person name="Kato H."/>
            <person name="Kawai J."/>
            <person name="Kojima Y."/>
            <person name="Konno H."/>
            <person name="Kouda M."/>
            <person name="Koya S."/>
            <person name="Kurihara C."/>
            <person name="Matsuyama T."/>
            <person name="Miyazaki A."/>
            <person name="Nishi K."/>
            <person name="Nomura K."/>
            <person name="Numazaki R."/>
            <person name="Ohno M."/>
            <person name="Okazaki Y."/>
            <person name="Okido T."/>
            <person name="Owa C."/>
            <person name="Saito H."/>
            <person name="Saito R."/>
            <person name="Sakai C."/>
            <person name="Sakai K."/>
            <person name="Sano H."/>
            <person name="Sasaki D."/>
            <person name="Shibata K."/>
            <person name="Shibata Y."/>
            <person name="Shinagawa A."/>
            <person name="Shiraki T."/>
            <person name="Sogabe Y."/>
            <person name="Suzuki H."/>
            <person name="Tagami M."/>
            <person name="Tagawa A."/>
            <person name="Takahashi F."/>
            <person name="Tanaka T."/>
            <person name="Tejima Y."/>
            <person name="Toya T."/>
            <person name="Yamamura T."/>
            <person name="Yasunishi A."/>
            <person name="Yoshida K."/>
            <person name="Yoshino M."/>
            <person name="Muramatsu M."/>
            <person name="Hayashizaki Y."/>
        </authorList>
    </citation>
    <scope>NUCLEOTIDE SEQUENCE</scope>
    <source>
        <strain evidence="14">C57BL/6J</strain>
        <tissue evidence="14">Whole body</tissue>
    </source>
</reference>
<evidence type="ECO:0000256" key="3">
    <source>
        <dbReference type="ARBA" id="ARBA00015843"/>
    </source>
</evidence>
<accession>Q9CYN8</accession>
<evidence type="ECO:0000256" key="9">
    <source>
        <dbReference type="ARBA" id="ARBA00022989"/>
    </source>
</evidence>
<name>Q9CYN8_MOUSE</name>
<dbReference type="Pfam" id="PF09753">
    <property type="entry name" value="Use1"/>
    <property type="match status" value="1"/>
</dbReference>
<reference evidence="14" key="7">
    <citation type="journal article" date="2005" name="Science">
        <title>The Transcriptional Landscape of the Mammalian Genome.</title>
        <authorList>
            <consortium name="The FANTOM Consortium"/>
            <consortium name="Riken Genome Exploration Research Group and Genome Science Group (Genome Network Project Core Group)"/>
        </authorList>
    </citation>
    <scope>NUCLEOTIDE SEQUENCE</scope>
    <source>
        <strain evidence="14">C57BL/6J</strain>
        <tissue evidence="14">Whole body</tissue>
    </source>
</reference>
<keyword evidence="5 13" id="KW-0812">Transmembrane</keyword>
<gene>
    <name evidence="15" type="primary">Use1</name>
</gene>
<evidence type="ECO:0000256" key="8">
    <source>
        <dbReference type="ARBA" id="ARBA00022927"/>
    </source>
</evidence>
<dbReference type="MGI" id="MGI:1914273">
    <property type="gene designation" value="Use1"/>
</dbReference>
<evidence type="ECO:0000256" key="6">
    <source>
        <dbReference type="ARBA" id="ARBA00022824"/>
    </source>
</evidence>
<evidence type="ECO:0000256" key="1">
    <source>
        <dbReference type="ARBA" id="ARBA00004163"/>
    </source>
</evidence>
<evidence type="ECO:0000256" key="11">
    <source>
        <dbReference type="ARBA" id="ARBA00032711"/>
    </source>
</evidence>
<dbReference type="PeptideAtlas" id="Q9CYN8"/>
<reference evidence="14" key="3">
    <citation type="journal article" date="2000" name="Genome Res.">
        <title>RIKEN integrated sequence analysis (RISA) system--384-format sequencing pipeline with 384 multicapillary sequencer.</title>
        <authorList>
            <person name="Shibata K."/>
            <person name="Itoh M."/>
            <person name="Aizawa K."/>
            <person name="Nagaoka S."/>
            <person name="Sasaki N."/>
            <person name="Carninci P."/>
            <person name="Konno H."/>
            <person name="Akiyama J."/>
            <person name="Nishi K."/>
            <person name="Kitsunai T."/>
            <person name="Tashiro H."/>
            <person name="Itoh M."/>
            <person name="Sumi N."/>
            <person name="Ishii Y."/>
            <person name="Nakamura S."/>
            <person name="Hazama M."/>
            <person name="Nishine T."/>
            <person name="Harada A."/>
            <person name="Yamamoto R."/>
            <person name="Matsumoto H."/>
            <person name="Sakaguchi S."/>
            <person name="Ikegami T."/>
            <person name="Kashiwagi K."/>
            <person name="Fujiwake S."/>
            <person name="Inoue K."/>
            <person name="Togawa Y."/>
            <person name="Izawa M."/>
            <person name="Ohara E."/>
            <person name="Watahiki M."/>
            <person name="Yoneda Y."/>
            <person name="Ishikawa T."/>
            <person name="Ozawa K."/>
            <person name="Tanaka T."/>
            <person name="Matsuura S."/>
            <person name="Kawai J."/>
            <person name="Okazaki Y."/>
            <person name="Muramatsu M."/>
            <person name="Inoue Y."/>
            <person name="Kira A."/>
            <person name="Hayashizaki Y."/>
        </authorList>
    </citation>
    <scope>NUCLEOTIDE SEQUENCE</scope>
    <source>
        <strain evidence="14">C57BL/6J</strain>
        <tissue evidence="14">Whole body</tissue>
    </source>
</reference>
<dbReference type="GO" id="GO:0005789">
    <property type="term" value="C:endoplasmic reticulum membrane"/>
    <property type="evidence" value="ECO:0007669"/>
    <property type="project" value="UniProtKB-SubCell"/>
</dbReference>
<protein>
    <recommendedName>
        <fullName evidence="3">Vesicle transport protein USE1</fullName>
    </recommendedName>
    <alternativeName>
        <fullName evidence="11">USE1-like protein</fullName>
    </alternativeName>
</protein>
<organism evidence="14">
    <name type="scientific">Mus musculus</name>
    <name type="common">Mouse</name>
    <dbReference type="NCBI Taxonomy" id="10090"/>
    <lineage>
        <taxon>Eukaryota</taxon>
        <taxon>Metazoa</taxon>
        <taxon>Chordata</taxon>
        <taxon>Craniata</taxon>
        <taxon>Vertebrata</taxon>
        <taxon>Euteleostomi</taxon>
        <taxon>Mammalia</taxon>
        <taxon>Eutheria</taxon>
        <taxon>Euarchontoglires</taxon>
        <taxon>Glires</taxon>
        <taxon>Rodentia</taxon>
        <taxon>Myomorpha</taxon>
        <taxon>Muroidea</taxon>
        <taxon>Muridae</taxon>
        <taxon>Murinae</taxon>
        <taxon>Mus</taxon>
        <taxon>Mus</taxon>
    </lineage>
</organism>
<reference evidence="14" key="8">
    <citation type="journal article" date="2005" name="Science">
        <title>Antisense Transcription in the Mammalian Transcriptome.</title>
        <authorList>
            <consortium name="RIKEN Genome Exploration Research Group and Genome Science Group (Genome Network Project Core Group) and the FANTOM Consortium"/>
        </authorList>
    </citation>
    <scope>NUCLEOTIDE SEQUENCE</scope>
    <source>
        <strain evidence="14">C57BL/6J</strain>
        <tissue evidence="14">Whole body</tissue>
    </source>
</reference>
<keyword evidence="12" id="KW-0175">Coiled coil</keyword>
<reference evidence="14" key="6">
    <citation type="journal article" date="2002" name="Nature">
        <title>Analysis of the mouse transcriptome based on functional annotation of 60,770 full-length cDNAs.</title>
        <authorList>
            <consortium name="The FANTOM Consortium and the RIKEN Genome Exploration Research Group Phase I and II Team"/>
        </authorList>
    </citation>
    <scope>NUCLEOTIDE SEQUENCE</scope>
    <source>
        <strain evidence="14">C57BL/6J</strain>
        <tissue evidence="14">Whole body</tissue>
    </source>
</reference>
<dbReference type="InterPro" id="IPR019150">
    <property type="entry name" value="Vesicle_transport_protein_Use1"/>
</dbReference>
<feature type="transmembrane region" description="Helical" evidence="13">
    <location>
        <begin position="118"/>
        <end position="138"/>
    </location>
</feature>
<sequence length="145" mass="16188">MGPGILGKGPHGCLYLSLLGTYKCGVSSAKGSRPADERQSASELDLVLQRHQGLQEKLAEEMLGLARSLKTNTLAAQSVIKKDNQTLSHSLKMADQNLEKLKLESERLEQHAQKSVNWLLWAMLIVVCFVFISMILFIRIMPRLK</sequence>
<reference evidence="14" key="2">
    <citation type="journal article" date="2000" name="Genome Res.">
        <title>Normalization and subtraction of cap-trapper-selected cDNAs to prepare full-length cDNA libraries for rapid discovery of new genes.</title>
        <authorList>
            <person name="Carninci P."/>
            <person name="Shibata Y."/>
            <person name="Hayatsu N."/>
            <person name="Sugahara Y."/>
            <person name="Shibata K."/>
            <person name="Itoh M."/>
            <person name="Konno H."/>
            <person name="Okazaki Y."/>
            <person name="Muramatsu M."/>
            <person name="Hayashizaki Y."/>
        </authorList>
    </citation>
    <scope>NUCLEOTIDE SEQUENCE</scope>
    <source>
        <strain evidence="14">C57BL/6J</strain>
        <tissue evidence="14">Whole body</tissue>
    </source>
</reference>
<dbReference type="GO" id="GO:0016192">
    <property type="term" value="P:vesicle-mediated transport"/>
    <property type="evidence" value="ECO:0007669"/>
    <property type="project" value="UniProtKB-KW"/>
</dbReference>
<feature type="coiled-coil region" evidence="12">
    <location>
        <begin position="84"/>
        <end position="111"/>
    </location>
</feature>
<evidence type="ECO:0000256" key="7">
    <source>
        <dbReference type="ARBA" id="ARBA00022892"/>
    </source>
</evidence>
<keyword evidence="9 13" id="KW-1133">Transmembrane helix</keyword>
<reference evidence="14" key="5">
    <citation type="journal article" date="2001" name="Nature">
        <title>Functional annotation of a full-length mouse cDNA collection.</title>
        <authorList>
            <consortium name="The RIKEN Genome Exploration Research Group Phase II Team and the FANTOM Consortium"/>
        </authorList>
    </citation>
    <scope>NUCLEOTIDE SEQUENCE</scope>
    <source>
        <strain evidence="14">C57BL/6J</strain>
        <tissue evidence="14">Whole body</tissue>
    </source>
</reference>
<comment type="subcellular location">
    <subcellularLocation>
        <location evidence="1">Endoplasmic reticulum membrane</location>
        <topology evidence="1">Single-pass type IV membrane protein</topology>
    </subcellularLocation>
</comment>
<dbReference type="AlphaFoldDB" id="Q9CYN8"/>
<evidence type="ECO:0000256" key="12">
    <source>
        <dbReference type="SAM" id="Coils"/>
    </source>
</evidence>
<dbReference type="UCSC" id="uc009mct.2">
    <property type="organism name" value="mouse"/>
</dbReference>